<reference evidence="1 2" key="1">
    <citation type="submission" date="2018-08" db="EMBL/GenBank/DDBJ databases">
        <title>The metabolism and importance of syntrophic acetate oxidation coupled to methane or sulfide production in haloalkaline environments.</title>
        <authorList>
            <person name="Timmers P.H.A."/>
            <person name="Vavourakis C.D."/>
            <person name="Sorokin D.Y."/>
            <person name="Sinninghe Damste J.S."/>
            <person name="Muyzer G."/>
            <person name="Stams A.J.M."/>
            <person name="Plugge C.M."/>
        </authorList>
    </citation>
    <scope>NUCLEOTIDE SEQUENCE [LARGE SCALE GENOMIC DNA]</scope>
    <source>
        <strain evidence="1">MSAO_Arc3</strain>
    </source>
</reference>
<evidence type="ECO:0000313" key="1">
    <source>
        <dbReference type="EMBL" id="RQD81486.1"/>
    </source>
</evidence>
<comment type="caution">
    <text evidence="1">The sequence shown here is derived from an EMBL/GenBank/DDBJ whole genome shotgun (WGS) entry which is preliminary data.</text>
</comment>
<dbReference type="EMBL" id="QZAB01000509">
    <property type="protein sequence ID" value="RQD81486.1"/>
    <property type="molecule type" value="Genomic_DNA"/>
</dbReference>
<protein>
    <submittedName>
        <fullName evidence="1">Uncharacterized protein</fullName>
    </submittedName>
</protein>
<proteinExistence type="predicted"/>
<accession>A0A3R7X4A9</accession>
<dbReference type="Proteomes" id="UP000284763">
    <property type="component" value="Unassembled WGS sequence"/>
</dbReference>
<sequence>MKGPETLINNMSNNKLKSSDIFIFLKQLEEDIKQGKANASKNDIQWFQVFGFMIKKLETAIAGDPSNMRSSDWRKWVDDYSKLHSFVEEMEENNLVSGVSWYIPDIAVFDINNRTRYKEYVYSKIRMLLTDIYGSEILN</sequence>
<name>A0A3R7X4A9_9EURY</name>
<organism evidence="1 2">
    <name type="scientific">Methanosalsum natronophilum</name>
    <dbReference type="NCBI Taxonomy" id="768733"/>
    <lineage>
        <taxon>Archaea</taxon>
        <taxon>Methanobacteriati</taxon>
        <taxon>Methanobacteriota</taxon>
        <taxon>Stenosarchaea group</taxon>
        <taxon>Methanomicrobia</taxon>
        <taxon>Methanosarcinales</taxon>
        <taxon>Methanosarcinaceae</taxon>
        <taxon>Methanosalsum</taxon>
    </lineage>
</organism>
<gene>
    <name evidence="1" type="ORF">D5R95_08045</name>
</gene>
<dbReference type="AlphaFoldDB" id="A0A3R7X4A9"/>
<evidence type="ECO:0000313" key="2">
    <source>
        <dbReference type="Proteomes" id="UP000284763"/>
    </source>
</evidence>